<accession>A0A7C4HCQ7</accession>
<dbReference type="GO" id="GO:0033178">
    <property type="term" value="C:proton-transporting two-sector ATPase complex, catalytic domain"/>
    <property type="evidence" value="ECO:0007669"/>
    <property type="project" value="InterPro"/>
</dbReference>
<dbReference type="InterPro" id="IPR002842">
    <property type="entry name" value="ATPase_V1_Esu"/>
</dbReference>
<evidence type="ECO:0000256" key="4">
    <source>
        <dbReference type="ARBA" id="ARBA00022781"/>
    </source>
</evidence>
<name>A0A7C4HCQ7_STAMA</name>
<comment type="similarity">
    <text evidence="1 8">Belongs to the V-ATPase E subunit family.</text>
</comment>
<keyword evidence="7 8" id="KW-0066">ATP synthesis</keyword>
<keyword evidence="9" id="KW-0175">Coiled coil</keyword>
<evidence type="ECO:0000256" key="8">
    <source>
        <dbReference type="HAMAP-Rule" id="MF_00311"/>
    </source>
</evidence>
<dbReference type="HAMAP" id="MF_00311">
    <property type="entry name" value="ATP_synth_E_arch"/>
    <property type="match status" value="1"/>
</dbReference>
<dbReference type="GO" id="GO:0005524">
    <property type="term" value="F:ATP binding"/>
    <property type="evidence" value="ECO:0007669"/>
    <property type="project" value="UniProtKB-UniRule"/>
</dbReference>
<dbReference type="AlphaFoldDB" id="A0A7C4HCQ7"/>
<evidence type="ECO:0000256" key="2">
    <source>
        <dbReference type="ARBA" id="ARBA00022448"/>
    </source>
</evidence>
<keyword evidence="3 8" id="KW-1003">Cell membrane</keyword>
<keyword evidence="4 8" id="KW-0375">Hydrogen ion transport</keyword>
<comment type="subunit">
    <text evidence="8">Has multiple subunits with at least A(3), B(3), C, D, E, F, H, I and proteolipid K(x).</text>
</comment>
<evidence type="ECO:0000313" key="10">
    <source>
        <dbReference type="EMBL" id="HGM58044.1"/>
    </source>
</evidence>
<dbReference type="CDD" id="cd06503">
    <property type="entry name" value="ATP-synt_Fo_b"/>
    <property type="match status" value="1"/>
</dbReference>
<dbReference type="Pfam" id="PF01991">
    <property type="entry name" value="vATP-synt_E"/>
    <property type="match status" value="1"/>
</dbReference>
<dbReference type="EMBL" id="DTBJ01000006">
    <property type="protein sequence ID" value="HGM58044.1"/>
    <property type="molecule type" value="Genomic_DNA"/>
</dbReference>
<dbReference type="Gene3D" id="1.20.5.620">
    <property type="entry name" value="F1F0 ATP synthase subunit B, membrane domain"/>
    <property type="match status" value="1"/>
</dbReference>
<dbReference type="SUPFAM" id="SSF160527">
    <property type="entry name" value="V-type ATPase subunit E-like"/>
    <property type="match status" value="1"/>
</dbReference>
<gene>
    <name evidence="8" type="primary">atpE</name>
    <name evidence="10" type="ORF">ENU14_00400</name>
</gene>
<reference evidence="10" key="1">
    <citation type="journal article" date="2020" name="mSystems">
        <title>Genome- and Community-Level Interaction Insights into Carbon Utilization and Element Cycling Functions of Hydrothermarchaeota in Hydrothermal Sediment.</title>
        <authorList>
            <person name="Zhou Z."/>
            <person name="Liu Y."/>
            <person name="Xu W."/>
            <person name="Pan J."/>
            <person name="Luo Z.H."/>
            <person name="Li M."/>
        </authorList>
    </citation>
    <scope>NUCLEOTIDE SEQUENCE [LARGE SCALE GENOMIC DNA]</scope>
    <source>
        <strain evidence="10">SpSt-642</strain>
    </source>
</reference>
<dbReference type="GO" id="GO:0046961">
    <property type="term" value="F:proton-transporting ATPase activity, rotational mechanism"/>
    <property type="evidence" value="ECO:0007669"/>
    <property type="project" value="InterPro"/>
</dbReference>
<dbReference type="GO" id="GO:0042777">
    <property type="term" value="P:proton motive force-driven plasma membrane ATP synthesis"/>
    <property type="evidence" value="ECO:0007669"/>
    <property type="project" value="UniProtKB-UniRule"/>
</dbReference>
<dbReference type="InterPro" id="IPR038495">
    <property type="entry name" value="ATPase_E_C"/>
</dbReference>
<evidence type="ECO:0000256" key="5">
    <source>
        <dbReference type="ARBA" id="ARBA00023065"/>
    </source>
</evidence>
<proteinExistence type="inferred from homology"/>
<organism evidence="10">
    <name type="scientific">Staphylothermus marinus</name>
    <dbReference type="NCBI Taxonomy" id="2280"/>
    <lineage>
        <taxon>Archaea</taxon>
        <taxon>Thermoproteota</taxon>
        <taxon>Thermoprotei</taxon>
        <taxon>Desulfurococcales</taxon>
        <taxon>Desulfurococcaceae</taxon>
        <taxon>Staphylothermus</taxon>
    </lineage>
</organism>
<comment type="function">
    <text evidence="8">Component of the A-type ATP synthase that produces ATP from ADP in the presence of a proton gradient across the membrane.</text>
</comment>
<evidence type="ECO:0000256" key="1">
    <source>
        <dbReference type="ARBA" id="ARBA00005901"/>
    </source>
</evidence>
<evidence type="ECO:0000256" key="3">
    <source>
        <dbReference type="ARBA" id="ARBA00022475"/>
    </source>
</evidence>
<keyword evidence="5 8" id="KW-0406">Ion transport</keyword>
<protein>
    <recommendedName>
        <fullName evidence="8">A-type ATP synthase subunit E</fullName>
    </recommendedName>
</protein>
<comment type="caution">
    <text evidence="10">The sequence shown here is derived from an EMBL/GenBank/DDBJ whole genome shotgun (WGS) entry which is preliminary data.</text>
</comment>
<feature type="coiled-coil region" evidence="9">
    <location>
        <begin position="14"/>
        <end position="67"/>
    </location>
</feature>
<evidence type="ECO:0000256" key="7">
    <source>
        <dbReference type="ARBA" id="ARBA00023310"/>
    </source>
</evidence>
<dbReference type="GO" id="GO:0005886">
    <property type="term" value="C:plasma membrane"/>
    <property type="evidence" value="ECO:0007669"/>
    <property type="project" value="UniProtKB-SubCell"/>
</dbReference>
<evidence type="ECO:0000256" key="9">
    <source>
        <dbReference type="SAM" id="Coils"/>
    </source>
</evidence>
<keyword evidence="6 8" id="KW-0472">Membrane</keyword>
<sequence>MTMEVKSSLDDLKKKLVEEAERKASEIIEEAKREADLIIKRAEEEWREKAENERKNIIEQAKREADRTISEARVKARLIIINAKNTLFNEIFNEVLKIVENRENFDKKTSLERLLNESLVYMSKPVRVIVDSKDREIVGELLRERNLNNIEVIESNDIIGGLILEDSDGRRVDNSYKTRLERARRILGPYITKYLWSTES</sequence>
<evidence type="ECO:0000256" key="6">
    <source>
        <dbReference type="ARBA" id="ARBA00023136"/>
    </source>
</evidence>
<comment type="subcellular location">
    <subcellularLocation>
        <location evidence="8">Cell membrane</location>
        <topology evidence="8">Peripheral membrane protein</topology>
    </subcellularLocation>
</comment>
<dbReference type="GO" id="GO:0046933">
    <property type="term" value="F:proton-transporting ATP synthase activity, rotational mechanism"/>
    <property type="evidence" value="ECO:0007669"/>
    <property type="project" value="UniProtKB-UniRule"/>
</dbReference>
<dbReference type="Gene3D" id="3.30.2320.30">
    <property type="entry name" value="ATP synthase, E subunit, C-terminal"/>
    <property type="match status" value="1"/>
</dbReference>
<keyword evidence="2 8" id="KW-0813">Transport</keyword>